<feature type="signal peptide" evidence="6">
    <location>
        <begin position="1"/>
        <end position="18"/>
    </location>
</feature>
<name>A0ABS9VPX5_9SPHN</name>
<dbReference type="InterPro" id="IPR036737">
    <property type="entry name" value="OmpA-like_sf"/>
</dbReference>
<evidence type="ECO:0000259" key="7">
    <source>
        <dbReference type="PROSITE" id="PS51123"/>
    </source>
</evidence>
<dbReference type="InterPro" id="IPR006665">
    <property type="entry name" value="OmpA-like"/>
</dbReference>
<dbReference type="PANTHER" id="PTHR30329">
    <property type="entry name" value="STATOR ELEMENT OF FLAGELLAR MOTOR COMPLEX"/>
    <property type="match status" value="1"/>
</dbReference>
<sequence length="193" mass="21301">MNRALLLIAMFVAAPLSAQPMPYPQPPYPQQQGPYPGLPPMLSLPALKADFVAKAGSDTVRFGRDSYVLTPQSQTVLTAQAQWLLANPYVSVTIEGHADGRQTRDYALALGERRAAAVRNFLIASGVMPQQIEIVSWGKERPAVAAAHDATWLQNSRAVTVLKQPPMPQFWSPQQPGQQWPPQQPQQQPPIYR</sequence>
<protein>
    <submittedName>
        <fullName evidence="8">OmpA family protein</fullName>
    </submittedName>
</protein>
<dbReference type="PANTHER" id="PTHR30329:SF21">
    <property type="entry name" value="LIPOPROTEIN YIAD-RELATED"/>
    <property type="match status" value="1"/>
</dbReference>
<keyword evidence="6" id="KW-0732">Signal</keyword>
<feature type="chain" id="PRO_5045207859" evidence="6">
    <location>
        <begin position="19"/>
        <end position="193"/>
    </location>
</feature>
<dbReference type="Proteomes" id="UP001203058">
    <property type="component" value="Unassembled WGS sequence"/>
</dbReference>
<evidence type="ECO:0000256" key="5">
    <source>
        <dbReference type="SAM" id="MobiDB-lite"/>
    </source>
</evidence>
<dbReference type="CDD" id="cd07185">
    <property type="entry name" value="OmpA_C-like"/>
    <property type="match status" value="1"/>
</dbReference>
<evidence type="ECO:0000256" key="1">
    <source>
        <dbReference type="ARBA" id="ARBA00004442"/>
    </source>
</evidence>
<evidence type="ECO:0000256" key="2">
    <source>
        <dbReference type="ARBA" id="ARBA00023136"/>
    </source>
</evidence>
<evidence type="ECO:0000256" key="3">
    <source>
        <dbReference type="ARBA" id="ARBA00023237"/>
    </source>
</evidence>
<evidence type="ECO:0000313" key="9">
    <source>
        <dbReference type="Proteomes" id="UP001203058"/>
    </source>
</evidence>
<organism evidence="8 9">
    <name type="scientific">Sphingomonas telluris</name>
    <dbReference type="NCBI Taxonomy" id="2907998"/>
    <lineage>
        <taxon>Bacteria</taxon>
        <taxon>Pseudomonadati</taxon>
        <taxon>Pseudomonadota</taxon>
        <taxon>Alphaproteobacteria</taxon>
        <taxon>Sphingomonadales</taxon>
        <taxon>Sphingomonadaceae</taxon>
        <taxon>Sphingomonas</taxon>
    </lineage>
</organism>
<dbReference type="RefSeq" id="WP_241447256.1">
    <property type="nucleotide sequence ID" value="NZ_JAKZHW010000001.1"/>
</dbReference>
<comment type="subcellular location">
    <subcellularLocation>
        <location evidence="1">Cell outer membrane</location>
    </subcellularLocation>
</comment>
<keyword evidence="2 4" id="KW-0472">Membrane</keyword>
<dbReference type="EMBL" id="JAKZHW010000001">
    <property type="protein sequence ID" value="MCH8616457.1"/>
    <property type="molecule type" value="Genomic_DNA"/>
</dbReference>
<proteinExistence type="predicted"/>
<comment type="caution">
    <text evidence="8">The sequence shown here is derived from an EMBL/GenBank/DDBJ whole genome shotgun (WGS) entry which is preliminary data.</text>
</comment>
<feature type="compositionally biased region" description="Pro residues" evidence="5">
    <location>
        <begin position="182"/>
        <end position="193"/>
    </location>
</feature>
<feature type="compositionally biased region" description="Low complexity" evidence="5">
    <location>
        <begin position="169"/>
        <end position="181"/>
    </location>
</feature>
<evidence type="ECO:0000313" key="8">
    <source>
        <dbReference type="EMBL" id="MCH8616457.1"/>
    </source>
</evidence>
<keyword evidence="9" id="KW-1185">Reference proteome</keyword>
<evidence type="ECO:0000256" key="6">
    <source>
        <dbReference type="SAM" id="SignalP"/>
    </source>
</evidence>
<dbReference type="Gene3D" id="3.30.1330.60">
    <property type="entry name" value="OmpA-like domain"/>
    <property type="match status" value="1"/>
</dbReference>
<gene>
    <name evidence="8" type="ORF">LZ016_10140</name>
</gene>
<reference evidence="8 9" key="1">
    <citation type="submission" date="2022-03" db="EMBL/GenBank/DDBJ databases">
        <authorList>
            <person name="Jo J.-H."/>
            <person name="Im W.-T."/>
        </authorList>
    </citation>
    <scope>NUCLEOTIDE SEQUENCE [LARGE SCALE GENOMIC DNA]</scope>
    <source>
        <strain evidence="8 9">SM33</strain>
    </source>
</reference>
<dbReference type="InterPro" id="IPR050330">
    <property type="entry name" value="Bact_OuterMem_StrucFunc"/>
</dbReference>
<accession>A0ABS9VPX5</accession>
<feature type="domain" description="OmpA-like" evidence="7">
    <location>
        <begin position="49"/>
        <end position="166"/>
    </location>
</feature>
<feature type="region of interest" description="Disordered" evidence="5">
    <location>
        <begin position="165"/>
        <end position="193"/>
    </location>
</feature>
<keyword evidence="3" id="KW-0998">Cell outer membrane</keyword>
<dbReference type="InterPro" id="IPR006664">
    <property type="entry name" value="OMP_bac"/>
</dbReference>
<evidence type="ECO:0000256" key="4">
    <source>
        <dbReference type="PROSITE-ProRule" id="PRU00473"/>
    </source>
</evidence>
<dbReference type="Pfam" id="PF00691">
    <property type="entry name" value="OmpA"/>
    <property type="match status" value="1"/>
</dbReference>
<dbReference type="PRINTS" id="PR01021">
    <property type="entry name" value="OMPADOMAIN"/>
</dbReference>
<dbReference type="PROSITE" id="PS51123">
    <property type="entry name" value="OMPA_2"/>
    <property type="match status" value="1"/>
</dbReference>
<dbReference type="SUPFAM" id="SSF103088">
    <property type="entry name" value="OmpA-like"/>
    <property type="match status" value="1"/>
</dbReference>